<comment type="caution">
    <text evidence="1">The sequence shown here is derived from an EMBL/GenBank/DDBJ whole genome shotgun (WGS) entry which is preliminary data.</text>
</comment>
<dbReference type="Proteomes" id="UP000004099">
    <property type="component" value="Unassembled WGS sequence"/>
</dbReference>
<proteinExistence type="predicted"/>
<gene>
    <name evidence="1" type="ORF">HMPREF0542_11924</name>
</gene>
<evidence type="ECO:0000313" key="1">
    <source>
        <dbReference type="EMBL" id="EFZ33930.1"/>
    </source>
</evidence>
<dbReference type="PATRIC" id="fig|525362.12.peg.2079"/>
<evidence type="ECO:0000313" key="2">
    <source>
        <dbReference type="Proteomes" id="UP000004099"/>
    </source>
</evidence>
<protein>
    <submittedName>
        <fullName evidence="1">Uncharacterized protein</fullName>
    </submittedName>
</protein>
<organism evidence="1 2">
    <name type="scientific">Ligilactobacillus ruminis ATCC 25644</name>
    <dbReference type="NCBI Taxonomy" id="525362"/>
    <lineage>
        <taxon>Bacteria</taxon>
        <taxon>Bacillati</taxon>
        <taxon>Bacillota</taxon>
        <taxon>Bacilli</taxon>
        <taxon>Lactobacillales</taxon>
        <taxon>Lactobacillaceae</taxon>
        <taxon>Ligilactobacillus</taxon>
    </lineage>
</organism>
<name>E7FSP7_9LACO</name>
<accession>E7FSP7</accession>
<dbReference type="AlphaFoldDB" id="E7FSP7"/>
<reference evidence="1 2" key="1">
    <citation type="submission" date="2011-01" db="EMBL/GenBank/DDBJ databases">
        <authorList>
            <person name="Muzny D."/>
            <person name="Qin X."/>
            <person name="Buhay C."/>
            <person name="Dugan-Rocha S."/>
            <person name="Ding Y."/>
            <person name="Chen G."/>
            <person name="Hawes A."/>
            <person name="Holder M."/>
            <person name="Jhangiani S."/>
            <person name="Johnson A."/>
            <person name="Khan Z."/>
            <person name="Li Z."/>
            <person name="Liu W."/>
            <person name="Liu X."/>
            <person name="Perez L."/>
            <person name="Shen H."/>
            <person name="Wang Q."/>
            <person name="Watt J."/>
            <person name="Xi L."/>
            <person name="Xin Y."/>
            <person name="Zhou J."/>
            <person name="Deng J."/>
            <person name="Jiang H."/>
            <person name="Liu Y."/>
            <person name="Qu J."/>
            <person name="Song X.-Z."/>
            <person name="Zhang L."/>
            <person name="Villasana D."/>
            <person name="Johnson A."/>
            <person name="Liu J."/>
            <person name="Liyanage D."/>
            <person name="Lorensuhewa L."/>
            <person name="Robinson T."/>
            <person name="Song A."/>
            <person name="Song B.-B."/>
            <person name="Dinh H."/>
            <person name="Thornton R."/>
            <person name="Coyle M."/>
            <person name="Francisco L."/>
            <person name="Jackson L."/>
            <person name="Javaid M."/>
            <person name="Korchina V."/>
            <person name="Kovar C."/>
            <person name="Mata R."/>
            <person name="Mathew T."/>
            <person name="Ngo R."/>
            <person name="Nguyen L."/>
            <person name="Nguyen N."/>
            <person name="Okwuonu G."/>
            <person name="Ongeri F."/>
            <person name="Pham C."/>
            <person name="Simmons D."/>
            <person name="Wilczek-Boney K."/>
            <person name="Hale W."/>
            <person name="Jakkamsetti A."/>
            <person name="Pham P."/>
            <person name="Ruth R."/>
            <person name="San Lucas F."/>
            <person name="Warren J."/>
            <person name="Zhang J."/>
            <person name="Zhao Z."/>
            <person name="Zhou C."/>
            <person name="Zhu D."/>
            <person name="Lee S."/>
            <person name="Bess C."/>
            <person name="Blankenburg K."/>
            <person name="Forbes L."/>
            <person name="Fu Q."/>
            <person name="Gubbala S."/>
            <person name="Hirani K."/>
            <person name="Jayaseelan J.C."/>
            <person name="Lara F."/>
            <person name="Munidasa M."/>
            <person name="Palculict T."/>
            <person name="Patil S."/>
            <person name="Pu L.-L."/>
            <person name="Saada N."/>
            <person name="Tang L."/>
            <person name="Weissenberger G."/>
            <person name="Zhu Y."/>
            <person name="Hemphill L."/>
            <person name="Shang Y."/>
            <person name="Youmans B."/>
            <person name="Ayvaz T."/>
            <person name="Ross M."/>
            <person name="Santibanez J."/>
            <person name="Aqrawi P."/>
            <person name="Gross S."/>
            <person name="Joshi V."/>
            <person name="Fowler G."/>
            <person name="Nazareth L."/>
            <person name="Reid J."/>
            <person name="Worley K."/>
            <person name="Petrosino J."/>
            <person name="Highlander S."/>
            <person name="Gibbs R."/>
        </authorList>
    </citation>
    <scope>NUCLEOTIDE SEQUENCE [LARGE SCALE GENOMIC DNA]</scope>
    <source>
        <strain evidence="1 2">ATCC 25644</strain>
    </source>
</reference>
<sequence length="57" mass="6084">MAGTACFEDCRHVAVPGMVCLRINWVICKGIRRPKGDAAAAGGMIFTGISQKLDFCP</sequence>
<dbReference type="EMBL" id="ACGS02000047">
    <property type="protein sequence ID" value="EFZ33930.1"/>
    <property type="molecule type" value="Genomic_DNA"/>
</dbReference>
<dbReference type="HOGENOM" id="CLU_2991099_0_0_9"/>